<dbReference type="OrthoDB" id="9769739at2"/>
<dbReference type="InterPro" id="IPR002645">
    <property type="entry name" value="STAS_dom"/>
</dbReference>
<dbReference type="AlphaFoldDB" id="A0A238WSP1"/>
<dbReference type="EMBL" id="FZNW01000007">
    <property type="protein sequence ID" value="SNR49411.1"/>
    <property type="molecule type" value="Genomic_DNA"/>
</dbReference>
<evidence type="ECO:0000256" key="4">
    <source>
        <dbReference type="ARBA" id="ARBA00023136"/>
    </source>
</evidence>
<protein>
    <submittedName>
        <fullName evidence="7">Sulfate permease, SulP family</fullName>
    </submittedName>
</protein>
<evidence type="ECO:0000256" key="5">
    <source>
        <dbReference type="SAM" id="Phobius"/>
    </source>
</evidence>
<keyword evidence="2 5" id="KW-0812">Transmembrane</keyword>
<feature type="transmembrane region" description="Helical" evidence="5">
    <location>
        <begin position="235"/>
        <end position="252"/>
    </location>
</feature>
<dbReference type="Pfam" id="PF01740">
    <property type="entry name" value="STAS"/>
    <property type="match status" value="1"/>
</dbReference>
<feature type="transmembrane region" description="Helical" evidence="5">
    <location>
        <begin position="312"/>
        <end position="331"/>
    </location>
</feature>
<feature type="transmembrane region" description="Helical" evidence="5">
    <location>
        <begin position="123"/>
        <end position="145"/>
    </location>
</feature>
<evidence type="ECO:0000313" key="7">
    <source>
        <dbReference type="EMBL" id="SNR49411.1"/>
    </source>
</evidence>
<feature type="transmembrane region" description="Helical" evidence="5">
    <location>
        <begin position="337"/>
        <end position="355"/>
    </location>
</feature>
<evidence type="ECO:0000256" key="2">
    <source>
        <dbReference type="ARBA" id="ARBA00022692"/>
    </source>
</evidence>
<gene>
    <name evidence="7" type="ORF">SAMN06265360_107160</name>
</gene>
<reference evidence="8" key="1">
    <citation type="submission" date="2017-06" db="EMBL/GenBank/DDBJ databases">
        <authorList>
            <person name="Varghese N."/>
            <person name="Submissions S."/>
        </authorList>
    </citation>
    <scope>NUCLEOTIDE SEQUENCE [LARGE SCALE GENOMIC DNA]</scope>
    <source>
        <strain evidence="8">DSM 45207</strain>
    </source>
</reference>
<name>A0A238WSP1_9PSEU</name>
<feature type="transmembrane region" description="Helical" evidence="5">
    <location>
        <begin position="196"/>
        <end position="223"/>
    </location>
</feature>
<feature type="transmembrane region" description="Helical" evidence="5">
    <location>
        <begin position="165"/>
        <end position="184"/>
    </location>
</feature>
<evidence type="ECO:0000313" key="8">
    <source>
        <dbReference type="Proteomes" id="UP000198348"/>
    </source>
</evidence>
<organism evidence="7 8">
    <name type="scientific">Haloechinothrix alba</name>
    <dbReference type="NCBI Taxonomy" id="664784"/>
    <lineage>
        <taxon>Bacteria</taxon>
        <taxon>Bacillati</taxon>
        <taxon>Actinomycetota</taxon>
        <taxon>Actinomycetes</taxon>
        <taxon>Pseudonocardiales</taxon>
        <taxon>Pseudonocardiaceae</taxon>
        <taxon>Haloechinothrix</taxon>
    </lineage>
</organism>
<dbReference type="InterPro" id="IPR001902">
    <property type="entry name" value="SLC26A/SulP_fam"/>
</dbReference>
<dbReference type="InterPro" id="IPR036513">
    <property type="entry name" value="STAS_dom_sf"/>
</dbReference>
<dbReference type="InterPro" id="IPR011547">
    <property type="entry name" value="SLC26A/SulP_dom"/>
</dbReference>
<dbReference type="PROSITE" id="PS50801">
    <property type="entry name" value="STAS"/>
    <property type="match status" value="1"/>
</dbReference>
<dbReference type="SUPFAM" id="SSF52091">
    <property type="entry name" value="SpoIIaa-like"/>
    <property type="match status" value="1"/>
</dbReference>
<proteinExistence type="predicted"/>
<dbReference type="Gene3D" id="3.30.750.24">
    <property type="entry name" value="STAS domain"/>
    <property type="match status" value="1"/>
</dbReference>
<accession>A0A238WSP1</accession>
<evidence type="ECO:0000256" key="3">
    <source>
        <dbReference type="ARBA" id="ARBA00022989"/>
    </source>
</evidence>
<keyword evidence="3 5" id="KW-1133">Transmembrane helix</keyword>
<feature type="transmembrane region" description="Helical" evidence="5">
    <location>
        <begin position="41"/>
        <end position="58"/>
    </location>
</feature>
<keyword evidence="4 5" id="KW-0472">Membrane</keyword>
<dbReference type="RefSeq" id="WP_141134617.1">
    <property type="nucleotide sequence ID" value="NZ_FZNW01000007.1"/>
</dbReference>
<dbReference type="GO" id="GO:0016020">
    <property type="term" value="C:membrane"/>
    <property type="evidence" value="ECO:0007669"/>
    <property type="project" value="UniProtKB-SubCell"/>
</dbReference>
<feature type="transmembrane region" description="Helical" evidence="5">
    <location>
        <begin position="89"/>
        <end position="111"/>
    </location>
</feature>
<comment type="subcellular location">
    <subcellularLocation>
        <location evidence="1">Membrane</location>
        <topology evidence="1">Multi-pass membrane protein</topology>
    </subcellularLocation>
</comment>
<sequence>MRWSRSLTLPRRGDLVAGLSVALVLIPQSLAYAELAGLPAVHGLYAAAVAPVAAALIGSSPYLQTGPVALTSLLTLSALAPLAETGTAGFAAHAALLAIVVGVVRLLFGLLRWGAVSYLLSQPVVSAFTVAAAILIIASQVPTLIDSDADAANPFLGAGQALAAPGAWDAVAVAIGVATVLLVLAGRRISPLFPAVLLATVGALLLSVFDLVAVPVVGAIPAGLPPMDLGLPWEALPSLVVPGVVIALVGFAEPSSIARRYASMDRTPWNPNREFTGQGLANIVAGLFSGLPAGGSFSRSALNRLSGGRTRWSGAVTGLVVLAVLPAAGVLADLPTAVLAGLVIAAALSLLEVRPFTQAWRCSRPQFAIAVLTFVMTLAAAPRVEWGIVAGVVLSLAVHLWREMRLDVTATHAGTTLHVWLSGVLYFASAPVLEGRLLALLAEQPDVDRVMVHLQGLGRVDLTGLLSLRSVIEHARESGTDIELCDVPDHTVERAERVLGDLLRS</sequence>
<dbReference type="Proteomes" id="UP000198348">
    <property type="component" value="Unassembled WGS sequence"/>
</dbReference>
<dbReference type="PANTHER" id="PTHR11814">
    <property type="entry name" value="SULFATE TRANSPORTER"/>
    <property type="match status" value="1"/>
</dbReference>
<evidence type="ECO:0000256" key="1">
    <source>
        <dbReference type="ARBA" id="ARBA00004141"/>
    </source>
</evidence>
<dbReference type="Pfam" id="PF00916">
    <property type="entry name" value="Sulfate_transp"/>
    <property type="match status" value="1"/>
</dbReference>
<evidence type="ECO:0000259" key="6">
    <source>
        <dbReference type="PROSITE" id="PS50801"/>
    </source>
</evidence>
<feature type="transmembrane region" description="Helical" evidence="5">
    <location>
        <begin position="367"/>
        <end position="397"/>
    </location>
</feature>
<feature type="transmembrane region" description="Helical" evidence="5">
    <location>
        <begin position="417"/>
        <end position="441"/>
    </location>
</feature>
<keyword evidence="8" id="KW-1185">Reference proteome</keyword>
<dbReference type="GO" id="GO:0055085">
    <property type="term" value="P:transmembrane transport"/>
    <property type="evidence" value="ECO:0007669"/>
    <property type="project" value="InterPro"/>
</dbReference>
<feature type="domain" description="STAS" evidence="6">
    <location>
        <begin position="421"/>
        <end position="505"/>
    </location>
</feature>